<evidence type="ECO:0000313" key="2">
    <source>
        <dbReference type="Proteomes" id="UP000297739"/>
    </source>
</evidence>
<name>A0A4Z0PPV6_9BACT</name>
<reference evidence="1 2" key="1">
    <citation type="submission" date="2019-04" db="EMBL/GenBank/DDBJ databases">
        <authorList>
            <person name="Feng G."/>
            <person name="Zhang J."/>
            <person name="Zhu H."/>
        </authorList>
    </citation>
    <scope>NUCLEOTIDE SEQUENCE [LARGE SCALE GENOMIC DNA]</scope>
    <source>
        <strain evidence="1 2">JCM 17223</strain>
    </source>
</reference>
<organism evidence="1 2">
    <name type="scientific">Hymenobacter elongatus</name>
    <dbReference type="NCBI Taxonomy" id="877208"/>
    <lineage>
        <taxon>Bacteria</taxon>
        <taxon>Pseudomonadati</taxon>
        <taxon>Bacteroidota</taxon>
        <taxon>Cytophagia</taxon>
        <taxon>Cytophagales</taxon>
        <taxon>Hymenobacteraceae</taxon>
        <taxon>Hymenobacter</taxon>
    </lineage>
</organism>
<sequence>MPATAASFDAGIDKLDKLKNLTPLTDEEMKKLLPEQVEGLKRSAVELSNVVGKIASAKYEKQPDAAFVVNITDCAGEMGAGKYMMAYMAPVATEDSPPATAETANLTTQKKVDFAGQQAISRHDPVNNVYSLVFMHKDRLFVDVSGPAGTSLADVLAFATKLDSSL</sequence>
<evidence type="ECO:0000313" key="1">
    <source>
        <dbReference type="EMBL" id="TGE18895.1"/>
    </source>
</evidence>
<dbReference type="EMBL" id="SRLD01000005">
    <property type="protein sequence ID" value="TGE18895.1"/>
    <property type="molecule type" value="Genomic_DNA"/>
</dbReference>
<protein>
    <submittedName>
        <fullName evidence="1">Uncharacterized protein</fullName>
    </submittedName>
</protein>
<proteinExistence type="predicted"/>
<accession>A0A4Z0PPV6</accession>
<gene>
    <name evidence="1" type="ORF">E5J99_03900</name>
</gene>
<comment type="caution">
    <text evidence="1">The sequence shown here is derived from an EMBL/GenBank/DDBJ whole genome shotgun (WGS) entry which is preliminary data.</text>
</comment>
<dbReference type="AlphaFoldDB" id="A0A4Z0PPV6"/>
<dbReference type="RefSeq" id="WP_135496408.1">
    <property type="nucleotide sequence ID" value="NZ_SRLD01000005.1"/>
</dbReference>
<dbReference type="Proteomes" id="UP000297739">
    <property type="component" value="Unassembled WGS sequence"/>
</dbReference>
<keyword evidence="2" id="KW-1185">Reference proteome</keyword>